<evidence type="ECO:0000259" key="8">
    <source>
        <dbReference type="Pfam" id="PF04535"/>
    </source>
</evidence>
<evidence type="ECO:0000256" key="5">
    <source>
        <dbReference type="ARBA" id="ARBA00022989"/>
    </source>
</evidence>
<dbReference type="EMBL" id="JBBPBN010000035">
    <property type="protein sequence ID" value="KAK9002585.1"/>
    <property type="molecule type" value="Genomic_DNA"/>
</dbReference>
<comment type="subunit">
    <text evidence="7">Homodimer and heterodimers.</text>
</comment>
<name>A0ABR2QPT1_9ROSI</name>
<comment type="subcellular location">
    <subcellularLocation>
        <location evidence="1 7">Cell membrane</location>
        <topology evidence="1 7">Multi-pass membrane protein</topology>
    </subcellularLocation>
</comment>
<proteinExistence type="inferred from homology"/>
<evidence type="ECO:0000256" key="1">
    <source>
        <dbReference type="ARBA" id="ARBA00004651"/>
    </source>
</evidence>
<dbReference type="Proteomes" id="UP001396334">
    <property type="component" value="Unassembled WGS sequence"/>
</dbReference>
<evidence type="ECO:0000256" key="3">
    <source>
        <dbReference type="ARBA" id="ARBA00022475"/>
    </source>
</evidence>
<keyword evidence="3 7" id="KW-1003">Cell membrane</keyword>
<comment type="caution">
    <text evidence="9">The sequence shown here is derived from an EMBL/GenBank/DDBJ whole genome shotgun (WGS) entry which is preliminary data.</text>
</comment>
<protein>
    <recommendedName>
        <fullName evidence="7">CASP-like protein</fullName>
    </recommendedName>
</protein>
<keyword evidence="6" id="KW-0472">Membrane</keyword>
<sequence length="223" mass="24633">MEADKTVETSINIVDTKSKGKAPLSISSKTVIEPPPKRGVKKGLAIGDFVLRLCAMAATTGAAVTVGNAQQTLPFFTQFFQFQAQFNDIPTLVHRLSCTFAAVLRHLHHPSARNDSEASPYDGGFNDSGRFSDGIDNLLGSQREPEHELASVLPTVRRLLPERERGCGGVAHRRRSPLVYNHPFSFRPEKKLKKEHPSVLSQNGWSCCFFTCVFYCSSVKINV</sequence>
<evidence type="ECO:0000313" key="9">
    <source>
        <dbReference type="EMBL" id="KAK9002585.1"/>
    </source>
</evidence>
<evidence type="ECO:0000256" key="2">
    <source>
        <dbReference type="ARBA" id="ARBA00007651"/>
    </source>
</evidence>
<evidence type="ECO:0000256" key="6">
    <source>
        <dbReference type="ARBA" id="ARBA00023136"/>
    </source>
</evidence>
<keyword evidence="4" id="KW-0812">Transmembrane</keyword>
<dbReference type="InterPro" id="IPR006702">
    <property type="entry name" value="CASP_dom"/>
</dbReference>
<keyword evidence="5" id="KW-1133">Transmembrane helix</keyword>
<organism evidence="9 10">
    <name type="scientific">Hibiscus sabdariffa</name>
    <name type="common">roselle</name>
    <dbReference type="NCBI Taxonomy" id="183260"/>
    <lineage>
        <taxon>Eukaryota</taxon>
        <taxon>Viridiplantae</taxon>
        <taxon>Streptophyta</taxon>
        <taxon>Embryophyta</taxon>
        <taxon>Tracheophyta</taxon>
        <taxon>Spermatophyta</taxon>
        <taxon>Magnoliopsida</taxon>
        <taxon>eudicotyledons</taxon>
        <taxon>Gunneridae</taxon>
        <taxon>Pentapetalae</taxon>
        <taxon>rosids</taxon>
        <taxon>malvids</taxon>
        <taxon>Malvales</taxon>
        <taxon>Malvaceae</taxon>
        <taxon>Malvoideae</taxon>
        <taxon>Hibiscus</taxon>
    </lineage>
</organism>
<gene>
    <name evidence="9" type="ORF">V6N11_025255</name>
</gene>
<reference evidence="9 10" key="1">
    <citation type="journal article" date="2024" name="G3 (Bethesda)">
        <title>Genome assembly of Hibiscus sabdariffa L. provides insights into metabolisms of medicinal natural products.</title>
        <authorList>
            <person name="Kim T."/>
        </authorList>
    </citation>
    <scope>NUCLEOTIDE SEQUENCE [LARGE SCALE GENOMIC DNA]</scope>
    <source>
        <strain evidence="9">TK-2024</strain>
        <tissue evidence="9">Old leaves</tissue>
    </source>
</reference>
<accession>A0ABR2QPT1</accession>
<evidence type="ECO:0000313" key="10">
    <source>
        <dbReference type="Proteomes" id="UP001396334"/>
    </source>
</evidence>
<evidence type="ECO:0000256" key="7">
    <source>
        <dbReference type="RuleBase" id="RU361233"/>
    </source>
</evidence>
<comment type="similarity">
    <text evidence="2 7">Belongs to the Casparian strip membrane proteins (CASP) family.</text>
</comment>
<keyword evidence="10" id="KW-1185">Reference proteome</keyword>
<dbReference type="Pfam" id="PF04535">
    <property type="entry name" value="CASP_dom"/>
    <property type="match status" value="1"/>
</dbReference>
<evidence type="ECO:0000256" key="4">
    <source>
        <dbReference type="ARBA" id="ARBA00022692"/>
    </source>
</evidence>
<feature type="domain" description="Casparian strip membrane protein" evidence="8">
    <location>
        <begin position="42"/>
        <end position="95"/>
    </location>
</feature>